<evidence type="ECO:0000313" key="7">
    <source>
        <dbReference type="Proteomes" id="UP000433309"/>
    </source>
</evidence>
<comment type="caution">
    <text evidence="6">The sequence shown here is derived from an EMBL/GenBank/DDBJ whole genome shotgun (WGS) entry which is preliminary data.</text>
</comment>
<dbReference type="PRINTS" id="PR00455">
    <property type="entry name" value="HTHTETR"/>
</dbReference>
<dbReference type="InterPro" id="IPR050109">
    <property type="entry name" value="HTH-type_TetR-like_transc_reg"/>
</dbReference>
<name>A0A6I2KT58_9BURK</name>
<dbReference type="Proteomes" id="UP000433309">
    <property type="component" value="Unassembled WGS sequence"/>
</dbReference>
<protein>
    <submittedName>
        <fullName evidence="6">TetR family transcriptional regulator</fullName>
    </submittedName>
</protein>
<dbReference type="PANTHER" id="PTHR30055:SF119">
    <property type="entry name" value="NALC"/>
    <property type="match status" value="1"/>
</dbReference>
<keyword evidence="7" id="KW-1185">Reference proteome</keyword>
<dbReference type="FunFam" id="1.10.10.60:FF:000141">
    <property type="entry name" value="TetR family transcriptional regulator"/>
    <property type="match status" value="1"/>
</dbReference>
<dbReference type="PANTHER" id="PTHR30055">
    <property type="entry name" value="HTH-TYPE TRANSCRIPTIONAL REGULATOR RUTR"/>
    <property type="match status" value="1"/>
</dbReference>
<evidence type="ECO:0000259" key="5">
    <source>
        <dbReference type="PROSITE" id="PS50977"/>
    </source>
</evidence>
<evidence type="ECO:0000256" key="3">
    <source>
        <dbReference type="ARBA" id="ARBA00023163"/>
    </source>
</evidence>
<evidence type="ECO:0000256" key="1">
    <source>
        <dbReference type="ARBA" id="ARBA00023015"/>
    </source>
</evidence>
<dbReference type="AlphaFoldDB" id="A0A6I2KT58"/>
<feature type="DNA-binding region" description="H-T-H motif" evidence="4">
    <location>
        <begin position="29"/>
        <end position="48"/>
    </location>
</feature>
<keyword evidence="2 4" id="KW-0238">DNA-binding</keyword>
<evidence type="ECO:0000256" key="4">
    <source>
        <dbReference type="PROSITE-ProRule" id="PRU00335"/>
    </source>
</evidence>
<dbReference type="Pfam" id="PF14246">
    <property type="entry name" value="TetR_C_7"/>
    <property type="match status" value="1"/>
</dbReference>
<dbReference type="Gene3D" id="1.10.10.60">
    <property type="entry name" value="Homeodomain-like"/>
    <property type="match status" value="1"/>
</dbReference>
<dbReference type="GO" id="GO:0003700">
    <property type="term" value="F:DNA-binding transcription factor activity"/>
    <property type="evidence" value="ECO:0007669"/>
    <property type="project" value="TreeGrafter"/>
</dbReference>
<evidence type="ECO:0000256" key="2">
    <source>
        <dbReference type="ARBA" id="ARBA00023125"/>
    </source>
</evidence>
<evidence type="ECO:0000313" key="6">
    <source>
        <dbReference type="EMBL" id="MRW88582.1"/>
    </source>
</evidence>
<feature type="domain" description="HTH tetR-type" evidence="5">
    <location>
        <begin position="6"/>
        <end position="66"/>
    </location>
</feature>
<dbReference type="Gene3D" id="1.10.357.10">
    <property type="entry name" value="Tetracycline Repressor, domain 2"/>
    <property type="match status" value="1"/>
</dbReference>
<organism evidence="6 7">
    <name type="scientific">Duganella guangzhouensis</name>
    <dbReference type="NCBI Taxonomy" id="2666084"/>
    <lineage>
        <taxon>Bacteria</taxon>
        <taxon>Pseudomonadati</taxon>
        <taxon>Pseudomonadota</taxon>
        <taxon>Betaproteobacteria</taxon>
        <taxon>Burkholderiales</taxon>
        <taxon>Oxalobacteraceae</taxon>
        <taxon>Telluria group</taxon>
        <taxon>Duganella</taxon>
    </lineage>
</organism>
<dbReference type="Pfam" id="PF00440">
    <property type="entry name" value="TetR_N"/>
    <property type="match status" value="1"/>
</dbReference>
<accession>A0A6I2KT58</accession>
<sequence length="207" mass="23114">MKAKTETRRQAILDIAEQVFAELGFERASMDEVSKRGGGSKATIYNYFASKEELFLQVVYRATEAQFLAIHDTLDASEPNVQLALTRFGERFVNLLHSRDVKAMRRLVIAEGGRAGLGPHFHALGPQRSHVMIQAFLERAMESGKLRRADSNVAAYHFKALLESELMEDFQFHLVDVKAADGADNIRTKVARAVDVFMAAYGPRPTA</sequence>
<keyword evidence="3" id="KW-0804">Transcription</keyword>
<dbReference type="GO" id="GO:0000976">
    <property type="term" value="F:transcription cis-regulatory region binding"/>
    <property type="evidence" value="ECO:0007669"/>
    <property type="project" value="TreeGrafter"/>
</dbReference>
<dbReference type="RefSeq" id="WP_154372280.1">
    <property type="nucleotide sequence ID" value="NZ_WKJK01000001.1"/>
</dbReference>
<keyword evidence="1" id="KW-0805">Transcription regulation</keyword>
<dbReference type="InterPro" id="IPR039536">
    <property type="entry name" value="TetR_C_Proteobacteria"/>
</dbReference>
<dbReference type="EMBL" id="WKJK01000001">
    <property type="protein sequence ID" value="MRW88582.1"/>
    <property type="molecule type" value="Genomic_DNA"/>
</dbReference>
<dbReference type="SUPFAM" id="SSF46689">
    <property type="entry name" value="Homeodomain-like"/>
    <property type="match status" value="1"/>
</dbReference>
<proteinExistence type="predicted"/>
<dbReference type="InterPro" id="IPR001647">
    <property type="entry name" value="HTH_TetR"/>
</dbReference>
<dbReference type="PROSITE" id="PS50977">
    <property type="entry name" value="HTH_TETR_2"/>
    <property type="match status" value="1"/>
</dbReference>
<dbReference type="InterPro" id="IPR009057">
    <property type="entry name" value="Homeodomain-like_sf"/>
</dbReference>
<gene>
    <name evidence="6" type="ORF">GJ699_01125</name>
</gene>
<reference evidence="6 7" key="1">
    <citation type="submission" date="2019-11" db="EMBL/GenBank/DDBJ databases">
        <title>Novel species isolated from a subtropical stream in China.</title>
        <authorList>
            <person name="Lu H."/>
        </authorList>
    </citation>
    <scope>NUCLEOTIDE SEQUENCE [LARGE SCALE GENOMIC DNA]</scope>
    <source>
        <strain evidence="6 7">FT80W</strain>
    </source>
</reference>